<dbReference type="EMBL" id="JAWDJX010000016">
    <property type="protein sequence ID" value="KAK3053436.1"/>
    <property type="molecule type" value="Genomic_DNA"/>
</dbReference>
<sequence>MASPTNTGFATTYIIARQLLHPSAAVGQADSTTYVTASVVETTITVTATPSGKDFQQNGMSSGQIVAAAVVPICVLSICLGACLFFSLRELRRMLGLIWPNVDFAGKPKRDTGELSEKASESKKNSKSTAGRDHQGDAEKTVGRTPGNYQKEREAGIGGGERGFPGPSRDVDEESQFSEAPRGMDRPSASGGGGYNNDRGSDAGPDHGAPAPYDDEEEAYSDGEGSLGGDPQDQFGDR</sequence>
<dbReference type="Proteomes" id="UP001271007">
    <property type="component" value="Unassembled WGS sequence"/>
</dbReference>
<name>A0AAJ0DMV9_9PEZI</name>
<evidence type="ECO:0000256" key="2">
    <source>
        <dbReference type="SAM" id="Phobius"/>
    </source>
</evidence>
<keyword evidence="2" id="KW-0472">Membrane</keyword>
<organism evidence="3 4">
    <name type="scientific">Extremus antarcticus</name>
    <dbReference type="NCBI Taxonomy" id="702011"/>
    <lineage>
        <taxon>Eukaryota</taxon>
        <taxon>Fungi</taxon>
        <taxon>Dikarya</taxon>
        <taxon>Ascomycota</taxon>
        <taxon>Pezizomycotina</taxon>
        <taxon>Dothideomycetes</taxon>
        <taxon>Dothideomycetidae</taxon>
        <taxon>Mycosphaerellales</taxon>
        <taxon>Extremaceae</taxon>
        <taxon>Extremus</taxon>
    </lineage>
</organism>
<dbReference type="AlphaFoldDB" id="A0AAJ0DMV9"/>
<feature type="region of interest" description="Disordered" evidence="1">
    <location>
        <begin position="106"/>
        <end position="238"/>
    </location>
</feature>
<reference evidence="3" key="1">
    <citation type="submission" date="2023-04" db="EMBL/GenBank/DDBJ databases">
        <title>Black Yeasts Isolated from many extreme environments.</title>
        <authorList>
            <person name="Coleine C."/>
            <person name="Stajich J.E."/>
            <person name="Selbmann L."/>
        </authorList>
    </citation>
    <scope>NUCLEOTIDE SEQUENCE</scope>
    <source>
        <strain evidence="3">CCFEE 5312</strain>
    </source>
</reference>
<accession>A0AAJ0DMV9</accession>
<keyword evidence="4" id="KW-1185">Reference proteome</keyword>
<gene>
    <name evidence="3" type="ORF">LTR09_005605</name>
</gene>
<evidence type="ECO:0000256" key="1">
    <source>
        <dbReference type="SAM" id="MobiDB-lite"/>
    </source>
</evidence>
<feature type="compositionally biased region" description="Basic and acidic residues" evidence="1">
    <location>
        <begin position="106"/>
        <end position="142"/>
    </location>
</feature>
<evidence type="ECO:0000313" key="4">
    <source>
        <dbReference type="Proteomes" id="UP001271007"/>
    </source>
</evidence>
<proteinExistence type="predicted"/>
<keyword evidence="2" id="KW-1133">Transmembrane helix</keyword>
<feature type="transmembrane region" description="Helical" evidence="2">
    <location>
        <begin position="65"/>
        <end position="88"/>
    </location>
</feature>
<comment type="caution">
    <text evidence="3">The sequence shown here is derived from an EMBL/GenBank/DDBJ whole genome shotgun (WGS) entry which is preliminary data.</text>
</comment>
<evidence type="ECO:0000313" key="3">
    <source>
        <dbReference type="EMBL" id="KAK3053436.1"/>
    </source>
</evidence>
<keyword evidence="2" id="KW-0812">Transmembrane</keyword>
<protein>
    <submittedName>
        <fullName evidence="3">Uncharacterized protein</fullName>
    </submittedName>
</protein>